<dbReference type="PROSITE" id="PS50878">
    <property type="entry name" value="RT_POL"/>
    <property type="match status" value="1"/>
</dbReference>
<evidence type="ECO:0000256" key="6">
    <source>
        <dbReference type="ARBA" id="ARBA00022695"/>
    </source>
</evidence>
<evidence type="ECO:0000256" key="9">
    <source>
        <dbReference type="ARBA" id="ARBA00022895"/>
    </source>
</evidence>
<keyword evidence="9 13" id="KW-0779">Telomere</keyword>
<sequence length="228" mass="27125">MEQIEQKDVMAQYIYWLWNEIIVDLLKSIFYVTECYYQNGGSIAYYPSNIWNKIVKYHIANNDMFVKLKKAQVWEITQHPEAHAIGNLRFVPKKNSLRPIISLCRQDILQRKNIATNEIVTRKLDAANHKLREAFAILNYEVENYDQQHRGSKCLGFTTLSVKEYYNKWKDFALKVKQHYPHLQTRPKVYCVVLDFAKCYDRINQDVMLELLNRHILRSVIICTFLIS</sequence>
<organism evidence="15 16">
    <name type="scientific">Reticulomyxa filosa</name>
    <dbReference type="NCBI Taxonomy" id="46433"/>
    <lineage>
        <taxon>Eukaryota</taxon>
        <taxon>Sar</taxon>
        <taxon>Rhizaria</taxon>
        <taxon>Retaria</taxon>
        <taxon>Foraminifera</taxon>
        <taxon>Monothalamids</taxon>
        <taxon>Reticulomyxidae</taxon>
        <taxon>Reticulomyxa</taxon>
    </lineage>
</organism>
<keyword evidence="8 13" id="KW-0460">Magnesium</keyword>
<evidence type="ECO:0000256" key="10">
    <source>
        <dbReference type="ARBA" id="ARBA00022918"/>
    </source>
</evidence>
<accession>X6LY40</accession>
<comment type="caution">
    <text evidence="15">The sequence shown here is derived from an EMBL/GenBank/DDBJ whole genome shotgun (WGS) entry which is preliminary data.</text>
</comment>
<gene>
    <name evidence="15" type="ORF">RFI_30861</name>
</gene>
<dbReference type="GO" id="GO:0007004">
    <property type="term" value="P:telomere maintenance via telomerase"/>
    <property type="evidence" value="ECO:0007669"/>
    <property type="project" value="TreeGrafter"/>
</dbReference>
<dbReference type="GO" id="GO:0070034">
    <property type="term" value="F:telomerase RNA binding"/>
    <property type="evidence" value="ECO:0007669"/>
    <property type="project" value="TreeGrafter"/>
</dbReference>
<evidence type="ECO:0000256" key="3">
    <source>
        <dbReference type="ARBA" id="ARBA00016182"/>
    </source>
</evidence>
<evidence type="ECO:0000313" key="16">
    <source>
        <dbReference type="Proteomes" id="UP000023152"/>
    </source>
</evidence>
<dbReference type="EC" id="2.7.7.49" evidence="2 13"/>
<comment type="function">
    <text evidence="13">Telomerase is a ribonucleoprotein enzyme essential for the replication of chromosome termini in most eukaryotes. It elongates telomeres. It is a reverse transcriptase that adds simple sequence repeats to chromosome ends by copying a template sequence within the RNA component of the enzyme.</text>
</comment>
<evidence type="ECO:0000256" key="7">
    <source>
        <dbReference type="ARBA" id="ARBA00022723"/>
    </source>
</evidence>
<dbReference type="GO" id="GO:0042162">
    <property type="term" value="F:telomeric DNA binding"/>
    <property type="evidence" value="ECO:0007669"/>
    <property type="project" value="TreeGrafter"/>
</dbReference>
<dbReference type="GO" id="GO:0003720">
    <property type="term" value="F:telomerase activity"/>
    <property type="evidence" value="ECO:0007669"/>
    <property type="project" value="InterPro"/>
</dbReference>
<evidence type="ECO:0000259" key="14">
    <source>
        <dbReference type="PROSITE" id="PS50878"/>
    </source>
</evidence>
<dbReference type="GO" id="GO:0046872">
    <property type="term" value="F:metal ion binding"/>
    <property type="evidence" value="ECO:0007669"/>
    <property type="project" value="UniProtKB-KW"/>
</dbReference>
<evidence type="ECO:0000256" key="1">
    <source>
        <dbReference type="ARBA" id="ARBA00008001"/>
    </source>
</evidence>
<evidence type="ECO:0000256" key="11">
    <source>
        <dbReference type="ARBA" id="ARBA00023242"/>
    </source>
</evidence>
<evidence type="ECO:0000313" key="15">
    <source>
        <dbReference type="EMBL" id="ETO06529.1"/>
    </source>
</evidence>
<keyword evidence="16" id="KW-1185">Reference proteome</keyword>
<keyword evidence="5 13" id="KW-0808">Transferase</keyword>
<dbReference type="GO" id="GO:0000781">
    <property type="term" value="C:chromosome, telomeric region"/>
    <property type="evidence" value="ECO:0007669"/>
    <property type="project" value="UniProtKB-SubCell"/>
</dbReference>
<evidence type="ECO:0000256" key="4">
    <source>
        <dbReference type="ARBA" id="ARBA00022454"/>
    </source>
</evidence>
<keyword evidence="6 13" id="KW-0548">Nucleotidyltransferase</keyword>
<dbReference type="Pfam" id="PF12009">
    <property type="entry name" value="Telomerase_RBD"/>
    <property type="match status" value="1"/>
</dbReference>
<evidence type="ECO:0000256" key="5">
    <source>
        <dbReference type="ARBA" id="ARBA00022679"/>
    </source>
</evidence>
<keyword evidence="10 13" id="KW-0695">RNA-directed DNA polymerase</keyword>
<keyword evidence="11 13" id="KW-0539">Nucleus</keyword>
<dbReference type="Proteomes" id="UP000023152">
    <property type="component" value="Unassembled WGS sequence"/>
</dbReference>
<dbReference type="InterPro" id="IPR021891">
    <property type="entry name" value="Telomerase_RBD"/>
</dbReference>
<evidence type="ECO:0000256" key="2">
    <source>
        <dbReference type="ARBA" id="ARBA00012493"/>
    </source>
</evidence>
<dbReference type="AlphaFoldDB" id="X6LY40"/>
<protein>
    <recommendedName>
        <fullName evidence="3 13">Telomerase reverse transcriptase</fullName>
        <ecNumber evidence="2 13">2.7.7.49</ecNumber>
    </recommendedName>
    <alternativeName>
        <fullName evidence="13">Telomerase catalytic subunit</fullName>
    </alternativeName>
</protein>
<keyword evidence="7 13" id="KW-0479">Metal-binding</keyword>
<dbReference type="EMBL" id="ASPP01027058">
    <property type="protein sequence ID" value="ETO06529.1"/>
    <property type="molecule type" value="Genomic_DNA"/>
</dbReference>
<name>X6LY40_RETFI</name>
<dbReference type="Gene3D" id="1.10.132.70">
    <property type="match status" value="1"/>
</dbReference>
<dbReference type="InterPro" id="IPR000477">
    <property type="entry name" value="RT_dom"/>
</dbReference>
<evidence type="ECO:0000256" key="12">
    <source>
        <dbReference type="ARBA" id="ARBA00048173"/>
    </source>
</evidence>
<dbReference type="PANTHER" id="PTHR12066:SF0">
    <property type="entry name" value="TELOMERASE REVERSE TRANSCRIPTASE"/>
    <property type="match status" value="1"/>
</dbReference>
<reference evidence="15 16" key="1">
    <citation type="journal article" date="2013" name="Curr. Biol.">
        <title>The Genome of the Foraminiferan Reticulomyxa filosa.</title>
        <authorList>
            <person name="Glockner G."/>
            <person name="Hulsmann N."/>
            <person name="Schleicher M."/>
            <person name="Noegel A.A."/>
            <person name="Eichinger L."/>
            <person name="Gallinger C."/>
            <person name="Pawlowski J."/>
            <person name="Sierra R."/>
            <person name="Euteneuer U."/>
            <person name="Pillet L."/>
            <person name="Moustafa A."/>
            <person name="Platzer M."/>
            <person name="Groth M."/>
            <person name="Szafranski K."/>
            <person name="Schliwa M."/>
        </authorList>
    </citation>
    <scope>NUCLEOTIDE SEQUENCE [LARGE SCALE GENOMIC DNA]</scope>
</reference>
<dbReference type="OrthoDB" id="289721at2759"/>
<comment type="similarity">
    <text evidence="1 13">Belongs to the reverse transcriptase family. Telomerase subfamily.</text>
</comment>
<proteinExistence type="inferred from homology"/>
<dbReference type="GO" id="GO:0000333">
    <property type="term" value="C:telomerase catalytic core complex"/>
    <property type="evidence" value="ECO:0007669"/>
    <property type="project" value="TreeGrafter"/>
</dbReference>
<evidence type="ECO:0000256" key="13">
    <source>
        <dbReference type="RuleBase" id="RU365061"/>
    </source>
</evidence>
<keyword evidence="4 13" id="KW-0158">Chromosome</keyword>
<comment type="subcellular location">
    <subcellularLocation>
        <location evidence="13">Nucleus</location>
    </subcellularLocation>
    <subcellularLocation>
        <location evidence="13">Chromosome</location>
        <location evidence="13">Telomere</location>
    </subcellularLocation>
</comment>
<comment type="catalytic activity">
    <reaction evidence="12 13">
        <text>DNA(n) + a 2'-deoxyribonucleoside 5'-triphosphate = DNA(n+1) + diphosphate</text>
        <dbReference type="Rhea" id="RHEA:22508"/>
        <dbReference type="Rhea" id="RHEA-COMP:17339"/>
        <dbReference type="Rhea" id="RHEA-COMP:17340"/>
        <dbReference type="ChEBI" id="CHEBI:33019"/>
        <dbReference type="ChEBI" id="CHEBI:61560"/>
        <dbReference type="ChEBI" id="CHEBI:173112"/>
        <dbReference type="EC" id="2.7.7.49"/>
    </reaction>
</comment>
<evidence type="ECO:0000256" key="8">
    <source>
        <dbReference type="ARBA" id="ARBA00022842"/>
    </source>
</evidence>
<dbReference type="InterPro" id="IPR003545">
    <property type="entry name" value="Telomerase_RT"/>
</dbReference>
<dbReference type="PANTHER" id="PTHR12066">
    <property type="entry name" value="TELOMERASE REVERSE TRANSCRIPTASE"/>
    <property type="match status" value="1"/>
</dbReference>
<feature type="domain" description="Reverse transcriptase" evidence="14">
    <location>
        <begin position="72"/>
        <end position="228"/>
    </location>
</feature>